<accession>S8EL18</accession>
<dbReference type="InterPro" id="IPR011333">
    <property type="entry name" value="SKP1/BTB/POZ_sf"/>
</dbReference>
<dbReference type="PROSITE" id="PS50097">
    <property type="entry name" value="BTB"/>
    <property type="match status" value="1"/>
</dbReference>
<evidence type="ECO:0000259" key="1">
    <source>
        <dbReference type="PROSITE" id="PS50097"/>
    </source>
</evidence>
<dbReference type="Proteomes" id="UP000015241">
    <property type="component" value="Unassembled WGS sequence"/>
</dbReference>
<dbReference type="HOGENOM" id="CLU_141136_0_0_1"/>
<reference evidence="2 3" key="1">
    <citation type="journal article" date="2012" name="Science">
        <title>The Paleozoic origin of enzymatic lignin decomposition reconstructed from 31 fungal genomes.</title>
        <authorList>
            <person name="Floudas D."/>
            <person name="Binder M."/>
            <person name="Riley R."/>
            <person name="Barry K."/>
            <person name="Blanchette R.A."/>
            <person name="Henrissat B."/>
            <person name="Martinez A.T."/>
            <person name="Otillar R."/>
            <person name="Spatafora J.W."/>
            <person name="Yadav J.S."/>
            <person name="Aerts A."/>
            <person name="Benoit I."/>
            <person name="Boyd A."/>
            <person name="Carlson A."/>
            <person name="Copeland A."/>
            <person name="Coutinho P.M."/>
            <person name="de Vries R.P."/>
            <person name="Ferreira P."/>
            <person name="Findley K."/>
            <person name="Foster B."/>
            <person name="Gaskell J."/>
            <person name="Glotzer D."/>
            <person name="Gorecki P."/>
            <person name="Heitman J."/>
            <person name="Hesse C."/>
            <person name="Hori C."/>
            <person name="Igarashi K."/>
            <person name="Jurgens J.A."/>
            <person name="Kallen N."/>
            <person name="Kersten P."/>
            <person name="Kohler A."/>
            <person name="Kuees U."/>
            <person name="Kumar T.K.A."/>
            <person name="Kuo A."/>
            <person name="LaButti K."/>
            <person name="Larrondo L.F."/>
            <person name="Lindquist E."/>
            <person name="Ling A."/>
            <person name="Lombard V."/>
            <person name="Lucas S."/>
            <person name="Lundell T."/>
            <person name="Martin R."/>
            <person name="McLaughlin D.J."/>
            <person name="Morgenstern I."/>
            <person name="Morin E."/>
            <person name="Murat C."/>
            <person name="Nagy L.G."/>
            <person name="Nolan M."/>
            <person name="Ohm R.A."/>
            <person name="Patyshakuliyeva A."/>
            <person name="Rokas A."/>
            <person name="Ruiz-Duenas F.J."/>
            <person name="Sabat G."/>
            <person name="Salamov A."/>
            <person name="Samejima M."/>
            <person name="Schmutz J."/>
            <person name="Slot J.C."/>
            <person name="St John F."/>
            <person name="Stenlid J."/>
            <person name="Sun H."/>
            <person name="Sun S."/>
            <person name="Syed K."/>
            <person name="Tsang A."/>
            <person name="Wiebenga A."/>
            <person name="Young D."/>
            <person name="Pisabarro A."/>
            <person name="Eastwood D.C."/>
            <person name="Martin F."/>
            <person name="Cullen D."/>
            <person name="Grigoriev I.V."/>
            <person name="Hibbett D.S."/>
        </authorList>
    </citation>
    <scope>NUCLEOTIDE SEQUENCE</scope>
    <source>
        <strain evidence="3">FP-58527</strain>
    </source>
</reference>
<keyword evidence="3" id="KW-1185">Reference proteome</keyword>
<dbReference type="OrthoDB" id="2752332at2759"/>
<dbReference type="InParanoid" id="S8EL18"/>
<dbReference type="AlphaFoldDB" id="S8EL18"/>
<proteinExistence type="predicted"/>
<dbReference type="EMBL" id="KE504123">
    <property type="protein sequence ID" value="EPT05797.1"/>
    <property type="molecule type" value="Genomic_DNA"/>
</dbReference>
<name>S8EL18_FOMSC</name>
<dbReference type="Gene3D" id="3.30.710.10">
    <property type="entry name" value="Potassium Channel Kv1.1, Chain A"/>
    <property type="match status" value="1"/>
</dbReference>
<protein>
    <recommendedName>
        <fullName evidence="1">BTB domain-containing protein</fullName>
    </recommendedName>
</protein>
<evidence type="ECO:0000313" key="2">
    <source>
        <dbReference type="EMBL" id="EPT05797.1"/>
    </source>
</evidence>
<dbReference type="SUPFAM" id="SSF54695">
    <property type="entry name" value="POZ domain"/>
    <property type="match status" value="1"/>
</dbReference>
<dbReference type="InterPro" id="IPR000210">
    <property type="entry name" value="BTB/POZ_dom"/>
</dbReference>
<sequence>MDAPGIPLDFTRDDTFWFEDGSVVLIAQNIGFRVYRELLTLRSEVFRDLFGLPQPQSEESQLVCGCPLIHVSDTSIAFKELLRSLLLGRRYVPDDDPELTCLSYRIRLAHKYGIEDLLEDSI</sequence>
<evidence type="ECO:0000313" key="3">
    <source>
        <dbReference type="Proteomes" id="UP000015241"/>
    </source>
</evidence>
<feature type="domain" description="BTB" evidence="1">
    <location>
        <begin position="21"/>
        <end position="94"/>
    </location>
</feature>
<organism evidence="2 3">
    <name type="scientific">Fomitopsis schrenkii</name>
    <name type="common">Brown rot fungus</name>
    <dbReference type="NCBI Taxonomy" id="2126942"/>
    <lineage>
        <taxon>Eukaryota</taxon>
        <taxon>Fungi</taxon>
        <taxon>Dikarya</taxon>
        <taxon>Basidiomycota</taxon>
        <taxon>Agaricomycotina</taxon>
        <taxon>Agaricomycetes</taxon>
        <taxon>Polyporales</taxon>
        <taxon>Fomitopsis</taxon>
    </lineage>
</organism>
<gene>
    <name evidence="2" type="ORF">FOMPIDRAFT_1057394</name>
</gene>